<proteinExistence type="inferred from homology"/>
<dbReference type="PANTHER" id="PTHR33048:SF129">
    <property type="entry name" value="INTEGRAL MEMBRANE PROTEIN-RELATED"/>
    <property type="match status" value="1"/>
</dbReference>
<protein>
    <recommendedName>
        <fullName evidence="7">Rhodopsin domain-containing protein</fullName>
    </recommendedName>
</protein>
<feature type="transmembrane region" description="Helical" evidence="6">
    <location>
        <begin position="16"/>
        <end position="35"/>
    </location>
</feature>
<dbReference type="InterPro" id="IPR049326">
    <property type="entry name" value="Rhodopsin_dom_fungi"/>
</dbReference>
<dbReference type="GO" id="GO:0016020">
    <property type="term" value="C:membrane"/>
    <property type="evidence" value="ECO:0007669"/>
    <property type="project" value="UniProtKB-SubCell"/>
</dbReference>
<reference evidence="8" key="1">
    <citation type="journal article" date="2020" name="Stud. Mycol.">
        <title>101 Dothideomycetes genomes: a test case for predicting lifestyles and emergence of pathogens.</title>
        <authorList>
            <person name="Haridas S."/>
            <person name="Albert R."/>
            <person name="Binder M."/>
            <person name="Bloem J."/>
            <person name="Labutti K."/>
            <person name="Salamov A."/>
            <person name="Andreopoulos B."/>
            <person name="Baker S."/>
            <person name="Barry K."/>
            <person name="Bills G."/>
            <person name="Bluhm B."/>
            <person name="Cannon C."/>
            <person name="Castanera R."/>
            <person name="Culley D."/>
            <person name="Daum C."/>
            <person name="Ezra D."/>
            <person name="Gonzalez J."/>
            <person name="Henrissat B."/>
            <person name="Kuo A."/>
            <person name="Liang C."/>
            <person name="Lipzen A."/>
            <person name="Lutzoni F."/>
            <person name="Magnuson J."/>
            <person name="Mondo S."/>
            <person name="Nolan M."/>
            <person name="Ohm R."/>
            <person name="Pangilinan J."/>
            <person name="Park H.-J."/>
            <person name="Ramirez L."/>
            <person name="Alfaro M."/>
            <person name="Sun H."/>
            <person name="Tritt A."/>
            <person name="Yoshinaga Y."/>
            <person name="Zwiers L.-H."/>
            <person name="Turgeon B."/>
            <person name="Goodwin S."/>
            <person name="Spatafora J."/>
            <person name="Crous P."/>
            <person name="Grigoriev I."/>
        </authorList>
    </citation>
    <scope>NUCLEOTIDE SEQUENCE</scope>
    <source>
        <strain evidence="8">CBS 107.79</strain>
    </source>
</reference>
<dbReference type="InterPro" id="IPR052337">
    <property type="entry name" value="SAT4-like"/>
</dbReference>
<feature type="transmembrane region" description="Helical" evidence="6">
    <location>
        <begin position="128"/>
        <end position="150"/>
    </location>
</feature>
<dbReference type="EMBL" id="ML976669">
    <property type="protein sequence ID" value="KAF1975781.1"/>
    <property type="molecule type" value="Genomic_DNA"/>
</dbReference>
<evidence type="ECO:0000256" key="4">
    <source>
        <dbReference type="ARBA" id="ARBA00023136"/>
    </source>
</evidence>
<sequence>MQTHELPPDENNGHTILGLVWSSTGLAVVAVAFRFYDRTFLRSGVGWDDWTILCAIIIAVFGAACNTIMVQNNFGRHIEYMSEENISESLKYVVYAVIQTYIAIYLVKLSVCFFVLRIMSKTHDYIRWVVYVLMAIPTVVTVVGVTLTCVQCTPIEGSRNLDPHFHKKCLPAHVQVSVARAFGVRRLQMNLRKKVTVIAMMGLVFVATACAVVKTVTTTFGSRDASWDDMVPLIFSALEESLGVIAASMPALRHTFRRFLHSPGSLKNTARTYETSYPTYRYDQSTFKSSVSRGYDGFSEMDTGEDILLVAPAAPAGVLQTVTFGVKSQRASDIVDD</sequence>
<feature type="transmembrane region" description="Helical" evidence="6">
    <location>
        <begin position="195"/>
        <end position="214"/>
    </location>
</feature>
<keyword evidence="3 6" id="KW-1133">Transmembrane helix</keyword>
<feature type="transmembrane region" description="Helical" evidence="6">
    <location>
        <begin position="92"/>
        <end position="116"/>
    </location>
</feature>
<evidence type="ECO:0000256" key="3">
    <source>
        <dbReference type="ARBA" id="ARBA00022989"/>
    </source>
</evidence>
<evidence type="ECO:0000313" key="8">
    <source>
        <dbReference type="EMBL" id="KAF1975781.1"/>
    </source>
</evidence>
<dbReference type="PANTHER" id="PTHR33048">
    <property type="entry name" value="PTH11-LIKE INTEGRAL MEMBRANE PROTEIN (AFU_ORTHOLOGUE AFUA_5G11245)"/>
    <property type="match status" value="1"/>
</dbReference>
<dbReference type="OrthoDB" id="3934549at2759"/>
<keyword evidence="2 6" id="KW-0812">Transmembrane</keyword>
<evidence type="ECO:0000256" key="1">
    <source>
        <dbReference type="ARBA" id="ARBA00004141"/>
    </source>
</evidence>
<dbReference type="AlphaFoldDB" id="A0A6A5VF59"/>
<accession>A0A6A5VF59</accession>
<feature type="domain" description="Rhodopsin" evidence="7">
    <location>
        <begin position="184"/>
        <end position="258"/>
    </location>
</feature>
<feature type="domain" description="Rhodopsin" evidence="7">
    <location>
        <begin position="33"/>
        <end position="174"/>
    </location>
</feature>
<feature type="transmembrane region" description="Helical" evidence="6">
    <location>
        <begin position="234"/>
        <end position="252"/>
    </location>
</feature>
<name>A0A6A5VF59_9PLEO</name>
<evidence type="ECO:0000313" key="9">
    <source>
        <dbReference type="Proteomes" id="UP000800036"/>
    </source>
</evidence>
<comment type="similarity">
    <text evidence="5">Belongs to the SAT4 family.</text>
</comment>
<feature type="transmembrane region" description="Helical" evidence="6">
    <location>
        <begin position="50"/>
        <end position="71"/>
    </location>
</feature>
<comment type="subcellular location">
    <subcellularLocation>
        <location evidence="1">Membrane</location>
        <topology evidence="1">Multi-pass membrane protein</topology>
    </subcellularLocation>
</comment>
<evidence type="ECO:0000259" key="7">
    <source>
        <dbReference type="Pfam" id="PF20684"/>
    </source>
</evidence>
<evidence type="ECO:0000256" key="2">
    <source>
        <dbReference type="ARBA" id="ARBA00022692"/>
    </source>
</evidence>
<keyword evidence="9" id="KW-1185">Reference proteome</keyword>
<dbReference type="Pfam" id="PF20684">
    <property type="entry name" value="Fung_rhodopsin"/>
    <property type="match status" value="2"/>
</dbReference>
<evidence type="ECO:0000256" key="5">
    <source>
        <dbReference type="ARBA" id="ARBA00038359"/>
    </source>
</evidence>
<dbReference type="Proteomes" id="UP000800036">
    <property type="component" value="Unassembled WGS sequence"/>
</dbReference>
<evidence type="ECO:0000256" key="6">
    <source>
        <dbReference type="SAM" id="Phobius"/>
    </source>
</evidence>
<gene>
    <name evidence="8" type="ORF">BU23DRAFT_597523</name>
</gene>
<organism evidence="8 9">
    <name type="scientific">Bimuria novae-zelandiae CBS 107.79</name>
    <dbReference type="NCBI Taxonomy" id="1447943"/>
    <lineage>
        <taxon>Eukaryota</taxon>
        <taxon>Fungi</taxon>
        <taxon>Dikarya</taxon>
        <taxon>Ascomycota</taxon>
        <taxon>Pezizomycotina</taxon>
        <taxon>Dothideomycetes</taxon>
        <taxon>Pleosporomycetidae</taxon>
        <taxon>Pleosporales</taxon>
        <taxon>Massarineae</taxon>
        <taxon>Didymosphaeriaceae</taxon>
        <taxon>Bimuria</taxon>
    </lineage>
</organism>
<keyword evidence="4 6" id="KW-0472">Membrane</keyword>